<accession>A0A073IDU9</accession>
<proteinExistence type="predicted"/>
<dbReference type="Gene3D" id="3.40.50.1980">
    <property type="entry name" value="Nitrogenase molybdenum iron protein domain"/>
    <property type="match status" value="2"/>
</dbReference>
<dbReference type="AlphaFoldDB" id="A0A073IDU9"/>
<dbReference type="Proteomes" id="UP000027734">
    <property type="component" value="Unassembled WGS sequence"/>
</dbReference>
<dbReference type="Pfam" id="PF01497">
    <property type="entry name" value="Peripla_BP_2"/>
    <property type="match status" value="1"/>
</dbReference>
<dbReference type="STRING" id="1300350.Z948_3367"/>
<feature type="domain" description="Fe/B12 periplasmic-binding" evidence="1">
    <location>
        <begin position="34"/>
        <end position="288"/>
    </location>
</feature>
<gene>
    <name evidence="2" type="ORF">DSW25_15560</name>
</gene>
<evidence type="ECO:0000259" key="1">
    <source>
        <dbReference type="PROSITE" id="PS50983"/>
    </source>
</evidence>
<dbReference type="OrthoDB" id="9797736at2"/>
<name>A0A073IDU9_9RHOB</name>
<organism evidence="2 3">
    <name type="scientific">Sulfitobacter donghicola DSW-25 = KCTC 12864 = JCM 14565</name>
    <dbReference type="NCBI Taxonomy" id="1300350"/>
    <lineage>
        <taxon>Bacteria</taxon>
        <taxon>Pseudomonadati</taxon>
        <taxon>Pseudomonadota</taxon>
        <taxon>Alphaproteobacteria</taxon>
        <taxon>Rhodobacterales</taxon>
        <taxon>Roseobacteraceae</taxon>
        <taxon>Sulfitobacter</taxon>
    </lineage>
</organism>
<sequence length="288" mass="30158">MAQIRLAASAAVLAAVTMSVVPSPLKSQASAQDRVLSIGGSVTEIVYALKQEHRLIARDTTSSFPAEVMDLPDVGYMRALSPEGVLSVGPNLIISEDGAGPQETIDALEAVSIPFITVPDGYSAEGVIEKIRVVGRALDVDAAAAVLADEIANGFEQAAENLKKVDDPKRVLFILSTQGGRILASGTETAAHGIIEMAGGINAITSFTGYKPLTDEAVALAAPDVILMMDRMGDHQTDTDELFAMPALVPTPAAREKAIVRMNGLYLLGFGPRTAQAALDLNTALYGQ</sequence>
<evidence type="ECO:0000313" key="3">
    <source>
        <dbReference type="Proteomes" id="UP000027734"/>
    </source>
</evidence>
<dbReference type="EMBL" id="JAMC01000006">
    <property type="protein sequence ID" value="KEJ88503.1"/>
    <property type="molecule type" value="Genomic_DNA"/>
</dbReference>
<reference evidence="2 3" key="1">
    <citation type="submission" date="2014-01" db="EMBL/GenBank/DDBJ databases">
        <title>Sulfitobacter donghicola JCM 14565 Genome Sequencing.</title>
        <authorList>
            <person name="Lai Q."/>
            <person name="Hong Z."/>
        </authorList>
    </citation>
    <scope>NUCLEOTIDE SEQUENCE [LARGE SCALE GENOMIC DNA]</scope>
    <source>
        <strain evidence="2 3">JCM 14565</strain>
    </source>
</reference>
<dbReference type="PANTHER" id="PTHR30535:SF4">
    <property type="entry name" value="HEMIN-BINDING PERIPLASMIC PROTEIN HMUT"/>
    <property type="match status" value="1"/>
</dbReference>
<dbReference type="PROSITE" id="PS50983">
    <property type="entry name" value="FE_B12_PBP"/>
    <property type="match status" value="1"/>
</dbReference>
<dbReference type="InterPro" id="IPR050902">
    <property type="entry name" value="ABC_Transporter_SBP"/>
</dbReference>
<dbReference type="InterPro" id="IPR002491">
    <property type="entry name" value="ABC_transptr_periplasmic_BD"/>
</dbReference>
<evidence type="ECO:0000313" key="2">
    <source>
        <dbReference type="EMBL" id="KEJ88503.1"/>
    </source>
</evidence>
<keyword evidence="3" id="KW-1185">Reference proteome</keyword>
<dbReference type="SUPFAM" id="SSF53807">
    <property type="entry name" value="Helical backbone' metal receptor"/>
    <property type="match status" value="1"/>
</dbReference>
<comment type="caution">
    <text evidence="2">The sequence shown here is derived from an EMBL/GenBank/DDBJ whole genome shotgun (WGS) entry which is preliminary data.</text>
</comment>
<dbReference type="eggNOG" id="COG4558">
    <property type="taxonomic scope" value="Bacteria"/>
</dbReference>
<dbReference type="PANTHER" id="PTHR30535">
    <property type="entry name" value="VITAMIN B12-BINDING PROTEIN"/>
    <property type="match status" value="1"/>
</dbReference>
<protein>
    <submittedName>
        <fullName evidence="2">Hemin ABC transporter substrate-binding protein</fullName>
    </submittedName>
</protein>